<dbReference type="PANTHER" id="PTHR10492">
    <property type="match status" value="1"/>
</dbReference>
<comment type="cofactor">
    <cofactor evidence="1">
        <name>Mg(2+)</name>
        <dbReference type="ChEBI" id="CHEBI:18420"/>
    </cofactor>
</comment>
<keyword evidence="1" id="KW-0234">DNA repair</keyword>
<evidence type="ECO:0000256" key="1">
    <source>
        <dbReference type="RuleBase" id="RU363044"/>
    </source>
</evidence>
<keyword evidence="1" id="KW-0378">Hydrolase</keyword>
<evidence type="ECO:0000259" key="2">
    <source>
        <dbReference type="Pfam" id="PF05970"/>
    </source>
</evidence>
<evidence type="ECO:0000313" key="3">
    <source>
        <dbReference type="EMBL" id="KEH36275.1"/>
    </source>
</evidence>
<dbReference type="GO" id="GO:0016787">
    <property type="term" value="F:hydrolase activity"/>
    <property type="evidence" value="ECO:0007669"/>
    <property type="project" value="UniProtKB-KW"/>
</dbReference>
<evidence type="ECO:0000313" key="4">
    <source>
        <dbReference type="EnsemblPlants" id="KEH36275"/>
    </source>
</evidence>
<comment type="catalytic activity">
    <reaction evidence="1">
        <text>ATP + H2O = ADP + phosphate + H(+)</text>
        <dbReference type="Rhea" id="RHEA:13065"/>
        <dbReference type="ChEBI" id="CHEBI:15377"/>
        <dbReference type="ChEBI" id="CHEBI:15378"/>
        <dbReference type="ChEBI" id="CHEBI:30616"/>
        <dbReference type="ChEBI" id="CHEBI:43474"/>
        <dbReference type="ChEBI" id="CHEBI:456216"/>
        <dbReference type="EC" id="5.6.2.3"/>
    </reaction>
</comment>
<dbReference type="GO" id="GO:0006310">
    <property type="term" value="P:DNA recombination"/>
    <property type="evidence" value="ECO:0007669"/>
    <property type="project" value="UniProtKB-KW"/>
</dbReference>
<sequence length="121" mass="14004">MINFTFWESYGSKFLNYYNQNKNYGAIVIILTQAMIKDAQVFKGSDRAALLKLTKLIIWDEAPMAHKFYFEALDRTLKDIMTGSKSSSKIFGGKVVRLKKNMWLQQNGQSSNDPEFEQFSK</sequence>
<dbReference type="Pfam" id="PF05970">
    <property type="entry name" value="PIF1"/>
    <property type="match status" value="1"/>
</dbReference>
<comment type="similarity">
    <text evidence="1">Belongs to the helicase family.</text>
</comment>
<dbReference type="EMBL" id="CM001219">
    <property type="protein sequence ID" value="KEH36275.1"/>
    <property type="molecule type" value="Genomic_DNA"/>
</dbReference>
<gene>
    <name evidence="3" type="ordered locus">MTR_3g114960</name>
</gene>
<keyword evidence="1" id="KW-0547">Nucleotide-binding</keyword>
<keyword evidence="1" id="KW-0067">ATP-binding</keyword>
<dbReference type="EC" id="5.6.2.3" evidence="1"/>
<reference evidence="3 5" key="1">
    <citation type="journal article" date="2011" name="Nature">
        <title>The Medicago genome provides insight into the evolution of rhizobial symbioses.</title>
        <authorList>
            <person name="Young N.D."/>
            <person name="Debelle F."/>
            <person name="Oldroyd G.E."/>
            <person name="Geurts R."/>
            <person name="Cannon S.B."/>
            <person name="Udvardi M.K."/>
            <person name="Benedito V.A."/>
            <person name="Mayer K.F."/>
            <person name="Gouzy J."/>
            <person name="Schoof H."/>
            <person name="Van de Peer Y."/>
            <person name="Proost S."/>
            <person name="Cook D.R."/>
            <person name="Meyers B.C."/>
            <person name="Spannagl M."/>
            <person name="Cheung F."/>
            <person name="De Mita S."/>
            <person name="Krishnakumar V."/>
            <person name="Gundlach H."/>
            <person name="Zhou S."/>
            <person name="Mudge J."/>
            <person name="Bharti A.K."/>
            <person name="Murray J.D."/>
            <person name="Naoumkina M.A."/>
            <person name="Rosen B."/>
            <person name="Silverstein K.A."/>
            <person name="Tang H."/>
            <person name="Rombauts S."/>
            <person name="Zhao P.X."/>
            <person name="Zhou P."/>
            <person name="Barbe V."/>
            <person name="Bardou P."/>
            <person name="Bechner M."/>
            <person name="Bellec A."/>
            <person name="Berger A."/>
            <person name="Berges H."/>
            <person name="Bidwell S."/>
            <person name="Bisseling T."/>
            <person name="Choisne N."/>
            <person name="Couloux A."/>
            <person name="Denny R."/>
            <person name="Deshpande S."/>
            <person name="Dai X."/>
            <person name="Doyle J.J."/>
            <person name="Dudez A.M."/>
            <person name="Farmer A.D."/>
            <person name="Fouteau S."/>
            <person name="Franken C."/>
            <person name="Gibelin C."/>
            <person name="Gish J."/>
            <person name="Goldstein S."/>
            <person name="Gonzalez A.J."/>
            <person name="Green P.J."/>
            <person name="Hallab A."/>
            <person name="Hartog M."/>
            <person name="Hua A."/>
            <person name="Humphray S.J."/>
            <person name="Jeong D.H."/>
            <person name="Jing Y."/>
            <person name="Jocker A."/>
            <person name="Kenton S.M."/>
            <person name="Kim D.J."/>
            <person name="Klee K."/>
            <person name="Lai H."/>
            <person name="Lang C."/>
            <person name="Lin S."/>
            <person name="Macmil S.L."/>
            <person name="Magdelenat G."/>
            <person name="Matthews L."/>
            <person name="McCorrison J."/>
            <person name="Monaghan E.L."/>
            <person name="Mun J.H."/>
            <person name="Najar F.Z."/>
            <person name="Nicholson C."/>
            <person name="Noirot C."/>
            <person name="O'Bleness M."/>
            <person name="Paule C.R."/>
            <person name="Poulain J."/>
            <person name="Prion F."/>
            <person name="Qin B."/>
            <person name="Qu C."/>
            <person name="Retzel E.F."/>
            <person name="Riddle C."/>
            <person name="Sallet E."/>
            <person name="Samain S."/>
            <person name="Samson N."/>
            <person name="Sanders I."/>
            <person name="Saurat O."/>
            <person name="Scarpelli C."/>
            <person name="Schiex T."/>
            <person name="Segurens B."/>
            <person name="Severin A.J."/>
            <person name="Sherrier D.J."/>
            <person name="Shi R."/>
            <person name="Sims S."/>
            <person name="Singer S.R."/>
            <person name="Sinharoy S."/>
            <person name="Sterck L."/>
            <person name="Viollet A."/>
            <person name="Wang B.B."/>
            <person name="Wang K."/>
            <person name="Wang M."/>
            <person name="Wang X."/>
            <person name="Warfsmann J."/>
            <person name="Weissenbach J."/>
            <person name="White D.D."/>
            <person name="White J.D."/>
            <person name="Wiley G.B."/>
            <person name="Wincker P."/>
            <person name="Xing Y."/>
            <person name="Yang L."/>
            <person name="Yao Z."/>
            <person name="Ying F."/>
            <person name="Zhai J."/>
            <person name="Zhou L."/>
            <person name="Zuber A."/>
            <person name="Denarie J."/>
            <person name="Dixon R.A."/>
            <person name="May G.D."/>
            <person name="Schwartz D.C."/>
            <person name="Rogers J."/>
            <person name="Quetier F."/>
            <person name="Town C.D."/>
            <person name="Roe B.A."/>
        </authorList>
    </citation>
    <scope>NUCLEOTIDE SEQUENCE [LARGE SCALE GENOMIC DNA]</scope>
    <source>
        <strain evidence="3">A17</strain>
        <strain evidence="4 5">cv. Jemalong A17</strain>
    </source>
</reference>
<dbReference type="AlphaFoldDB" id="A0A072VDN3"/>
<dbReference type="GO" id="GO:0005524">
    <property type="term" value="F:ATP binding"/>
    <property type="evidence" value="ECO:0007669"/>
    <property type="project" value="UniProtKB-KW"/>
</dbReference>
<dbReference type="HOGENOM" id="CLU_2041519_0_0_1"/>
<dbReference type="GO" id="GO:0043139">
    <property type="term" value="F:5'-3' DNA helicase activity"/>
    <property type="evidence" value="ECO:0007669"/>
    <property type="project" value="UniProtKB-EC"/>
</dbReference>
<keyword evidence="1 3" id="KW-0347">Helicase</keyword>
<reference evidence="4" key="3">
    <citation type="submission" date="2015-04" db="UniProtKB">
        <authorList>
            <consortium name="EnsemblPlants"/>
        </authorList>
    </citation>
    <scope>IDENTIFICATION</scope>
    <source>
        <strain evidence="4">cv. Jemalong A17</strain>
    </source>
</reference>
<dbReference type="InterPro" id="IPR010285">
    <property type="entry name" value="DNA_helicase_pif1-like_DEAD"/>
</dbReference>
<dbReference type="PaxDb" id="3880-AES66053"/>
<dbReference type="EnsemblPlants" id="KEH36275">
    <property type="protein sequence ID" value="KEH36275"/>
    <property type="gene ID" value="MTR_3g114960"/>
</dbReference>
<dbReference type="eggNOG" id="KOG0987">
    <property type="taxonomic scope" value="Eukaryota"/>
</dbReference>
<dbReference type="STRING" id="3880.A0A072VDN3"/>
<keyword evidence="5" id="KW-1185">Reference proteome</keyword>
<evidence type="ECO:0000313" key="5">
    <source>
        <dbReference type="Proteomes" id="UP000002051"/>
    </source>
</evidence>
<dbReference type="PANTHER" id="PTHR10492:SF93">
    <property type="entry name" value="ATP-DEPENDENT DNA HELICASE"/>
    <property type="match status" value="1"/>
</dbReference>
<name>A0A072VDN3_MEDTR</name>
<organism evidence="3 5">
    <name type="scientific">Medicago truncatula</name>
    <name type="common">Barrel medic</name>
    <name type="synonym">Medicago tribuloides</name>
    <dbReference type="NCBI Taxonomy" id="3880"/>
    <lineage>
        <taxon>Eukaryota</taxon>
        <taxon>Viridiplantae</taxon>
        <taxon>Streptophyta</taxon>
        <taxon>Embryophyta</taxon>
        <taxon>Tracheophyta</taxon>
        <taxon>Spermatophyta</taxon>
        <taxon>Magnoliopsida</taxon>
        <taxon>eudicotyledons</taxon>
        <taxon>Gunneridae</taxon>
        <taxon>Pentapetalae</taxon>
        <taxon>rosids</taxon>
        <taxon>fabids</taxon>
        <taxon>Fabales</taxon>
        <taxon>Fabaceae</taxon>
        <taxon>Papilionoideae</taxon>
        <taxon>50 kb inversion clade</taxon>
        <taxon>NPAAA clade</taxon>
        <taxon>Hologalegina</taxon>
        <taxon>IRL clade</taxon>
        <taxon>Trifolieae</taxon>
        <taxon>Medicago</taxon>
    </lineage>
</organism>
<feature type="domain" description="DNA helicase Pif1-like DEAD-box helicase" evidence="2">
    <location>
        <begin position="31"/>
        <end position="97"/>
    </location>
</feature>
<keyword evidence="1" id="KW-0227">DNA damage</keyword>
<dbReference type="GO" id="GO:0000723">
    <property type="term" value="P:telomere maintenance"/>
    <property type="evidence" value="ECO:0007669"/>
    <property type="project" value="InterPro"/>
</dbReference>
<proteinExistence type="inferred from homology"/>
<reference evidence="3 5" key="2">
    <citation type="journal article" date="2014" name="BMC Genomics">
        <title>An improved genome release (version Mt4.0) for the model legume Medicago truncatula.</title>
        <authorList>
            <person name="Tang H."/>
            <person name="Krishnakumar V."/>
            <person name="Bidwell S."/>
            <person name="Rosen B."/>
            <person name="Chan A."/>
            <person name="Zhou S."/>
            <person name="Gentzbittel L."/>
            <person name="Childs K.L."/>
            <person name="Yandell M."/>
            <person name="Gundlach H."/>
            <person name="Mayer K.F."/>
            <person name="Schwartz D.C."/>
            <person name="Town C.D."/>
        </authorList>
    </citation>
    <scope>GENOME REANNOTATION</scope>
    <source>
        <strain evidence="3">A17</strain>
        <strain evidence="4 5">cv. Jemalong A17</strain>
    </source>
</reference>
<keyword evidence="1" id="KW-0233">DNA recombination</keyword>
<protein>
    <recommendedName>
        <fullName evidence="1">ATP-dependent DNA helicase</fullName>
        <ecNumber evidence="1">5.6.2.3</ecNumber>
    </recommendedName>
</protein>
<accession>A0A072VDN3</accession>
<dbReference type="GO" id="GO:0006281">
    <property type="term" value="P:DNA repair"/>
    <property type="evidence" value="ECO:0007669"/>
    <property type="project" value="UniProtKB-KW"/>
</dbReference>
<dbReference type="Proteomes" id="UP000002051">
    <property type="component" value="Chromosome 3"/>
</dbReference>